<dbReference type="EMBL" id="FOLQ01000007">
    <property type="protein sequence ID" value="SFD79363.1"/>
    <property type="molecule type" value="Genomic_DNA"/>
</dbReference>
<dbReference type="InterPro" id="IPR015882">
    <property type="entry name" value="HEX_bac_N"/>
</dbReference>
<name>A0A1I1VE37_9BACT</name>
<dbReference type="RefSeq" id="WP_093828933.1">
    <property type="nucleotide sequence ID" value="NZ_FOLQ01000007.1"/>
</dbReference>
<evidence type="ECO:0000256" key="7">
    <source>
        <dbReference type="SAM" id="SignalP"/>
    </source>
</evidence>
<evidence type="ECO:0000259" key="10">
    <source>
        <dbReference type="Pfam" id="PF02838"/>
    </source>
</evidence>
<feature type="domain" description="Glycoside hydrolase family 20 catalytic" evidence="8">
    <location>
        <begin position="194"/>
        <end position="550"/>
    </location>
</feature>
<feature type="domain" description="F5/8 type C" evidence="9">
    <location>
        <begin position="717"/>
        <end position="800"/>
    </location>
</feature>
<evidence type="ECO:0000313" key="12">
    <source>
        <dbReference type="Proteomes" id="UP000198598"/>
    </source>
</evidence>
<dbReference type="InterPro" id="IPR025705">
    <property type="entry name" value="Beta_hexosaminidase_sua/sub"/>
</dbReference>
<feature type="signal peptide" evidence="7">
    <location>
        <begin position="1"/>
        <end position="20"/>
    </location>
</feature>
<feature type="chain" id="PRO_5011646843" description="beta-N-acetylhexosaminidase" evidence="7">
    <location>
        <begin position="21"/>
        <end position="825"/>
    </location>
</feature>
<sequence>MLIRFSLIAVCMLQSALAFCQSTDRYTIIPRPAQLEARPGEFIINHTTTISLPFSQTALKAIVDTFAHQLNRSSGLTIALRNTSKASQENRDTGSNLIQFLPSRDTTFSEESYRIDVTDKLVTIEAANPKGFFYAVQTLYQLLPPAVLGHGGKGMGRGAQGTESLLPDQNSLPHTPRPMPLTIPACRIEDRPRYVYRGMHLDVSRHFFHVAFIKKYIDLMALHKFNTFHWHLTDDQGWRIEIKKYPRLTQIGSHRSETIIGHYDDYDPQVFDGKPYGGFYTQADIREVVRYAATKYINVIPEIELPGHALAALAAYPELGCSPKSLSNEPYRVSTKWGVFNDVFCPTERTFAFLEDVLTEVMALFPSQYIHIGGDECPKTVWRKNAFCQQLIKRQKLKNESELQRYFVIRIDKFVTSKGRRIIGWDEILEGDSPKLRLSPKATLMSWRGIKGGIKAAQQQHDVIMTPGQFCYFDHFQGDPEMEPTGFGGALPLAKAYSYDPTPAELSPADATHILGVQGNIWTEYISTPDQAEYMIWPRAAAMAEIAWTPLSLKNYDDFTRRLAIHFERLATLNVNYARTIYDAIPTAKPTPEGKVEVTLSNENPSLSNSPGFPPPAIRYTTDSSIPSGESSVYEKPFVLEKSAIIRTATFLNDKALSQLAKVRKEFIVSKATSKPYTLLNAPNSSRPDKNYSLTDGTTAGMGGYEVAGIVSFKTDINVVIDLGQLELVERVRIGFLKYTAKNFCLPKQVEISVSEDGKTFTSVLTARTNASENGKRAIVRLPFDFAPTSVRYVRVIAQNVGQVPAGMRTPGKAAQLAVDEIEVR</sequence>
<organism evidence="11 12">
    <name type="scientific">Spirosoma endophyticum</name>
    <dbReference type="NCBI Taxonomy" id="662367"/>
    <lineage>
        <taxon>Bacteria</taxon>
        <taxon>Pseudomonadati</taxon>
        <taxon>Bacteroidota</taxon>
        <taxon>Cytophagia</taxon>
        <taxon>Cytophagales</taxon>
        <taxon>Cytophagaceae</taxon>
        <taxon>Spirosoma</taxon>
    </lineage>
</organism>
<dbReference type="InterPro" id="IPR008979">
    <property type="entry name" value="Galactose-bd-like_sf"/>
</dbReference>
<dbReference type="GO" id="GO:0005975">
    <property type="term" value="P:carbohydrate metabolic process"/>
    <property type="evidence" value="ECO:0007669"/>
    <property type="project" value="InterPro"/>
</dbReference>
<evidence type="ECO:0000256" key="3">
    <source>
        <dbReference type="ARBA" id="ARBA00012663"/>
    </source>
</evidence>
<dbReference type="InterPro" id="IPR029018">
    <property type="entry name" value="Hex-like_dom2"/>
</dbReference>
<dbReference type="SUPFAM" id="SSF51445">
    <property type="entry name" value="(Trans)glycosidases"/>
    <property type="match status" value="1"/>
</dbReference>
<dbReference type="SUPFAM" id="SSF55545">
    <property type="entry name" value="beta-N-acetylhexosaminidase-like domain"/>
    <property type="match status" value="1"/>
</dbReference>
<dbReference type="InterPro" id="IPR000421">
    <property type="entry name" value="FA58C"/>
</dbReference>
<evidence type="ECO:0000256" key="2">
    <source>
        <dbReference type="ARBA" id="ARBA00006285"/>
    </source>
</evidence>
<protein>
    <recommendedName>
        <fullName evidence="3">beta-N-acetylhexosaminidase</fullName>
        <ecNumber evidence="3">3.2.1.52</ecNumber>
    </recommendedName>
</protein>
<accession>A0A1I1VE37</accession>
<dbReference type="Proteomes" id="UP000198598">
    <property type="component" value="Unassembled WGS sequence"/>
</dbReference>
<evidence type="ECO:0000259" key="9">
    <source>
        <dbReference type="Pfam" id="PF00754"/>
    </source>
</evidence>
<dbReference type="GO" id="GO:0004563">
    <property type="term" value="F:beta-N-acetylhexosaminidase activity"/>
    <property type="evidence" value="ECO:0007669"/>
    <property type="project" value="UniProtKB-EC"/>
</dbReference>
<evidence type="ECO:0000256" key="6">
    <source>
        <dbReference type="PIRSR" id="PIRSR625705-1"/>
    </source>
</evidence>
<dbReference type="Pfam" id="PF00728">
    <property type="entry name" value="Glyco_hydro_20"/>
    <property type="match status" value="1"/>
</dbReference>
<dbReference type="InterPro" id="IPR026876">
    <property type="entry name" value="Fn3_assoc_repeat"/>
</dbReference>
<keyword evidence="12" id="KW-1185">Reference proteome</keyword>
<dbReference type="Pfam" id="PF13287">
    <property type="entry name" value="Fn3_assoc"/>
    <property type="match status" value="1"/>
</dbReference>
<keyword evidence="5" id="KW-0326">Glycosidase</keyword>
<keyword evidence="4" id="KW-0378">Hydrolase</keyword>
<evidence type="ECO:0000256" key="1">
    <source>
        <dbReference type="ARBA" id="ARBA00001231"/>
    </source>
</evidence>
<dbReference type="Pfam" id="PF02838">
    <property type="entry name" value="Glyco_hydro_20b"/>
    <property type="match status" value="1"/>
</dbReference>
<feature type="active site" description="Proton donor" evidence="6">
    <location>
        <position position="376"/>
    </location>
</feature>
<proteinExistence type="inferred from homology"/>
<reference evidence="11 12" key="1">
    <citation type="submission" date="2016-10" db="EMBL/GenBank/DDBJ databases">
        <authorList>
            <person name="de Groot N.N."/>
        </authorList>
    </citation>
    <scope>NUCLEOTIDE SEQUENCE [LARGE SCALE GENOMIC DNA]</scope>
    <source>
        <strain evidence="11 12">DSM 26130</strain>
    </source>
</reference>
<feature type="domain" description="Beta-hexosaminidase bacterial type N-terminal" evidence="10">
    <location>
        <begin position="26"/>
        <end position="190"/>
    </location>
</feature>
<dbReference type="InterPro" id="IPR017853">
    <property type="entry name" value="GH"/>
</dbReference>
<evidence type="ECO:0000256" key="4">
    <source>
        <dbReference type="ARBA" id="ARBA00022801"/>
    </source>
</evidence>
<evidence type="ECO:0000313" key="11">
    <source>
        <dbReference type="EMBL" id="SFD79363.1"/>
    </source>
</evidence>
<dbReference type="PANTHER" id="PTHR22600:SF57">
    <property type="entry name" value="BETA-N-ACETYLHEXOSAMINIDASE"/>
    <property type="match status" value="1"/>
</dbReference>
<dbReference type="InterPro" id="IPR015883">
    <property type="entry name" value="Glyco_hydro_20_cat"/>
</dbReference>
<evidence type="ECO:0000259" key="8">
    <source>
        <dbReference type="Pfam" id="PF00728"/>
    </source>
</evidence>
<dbReference type="PANTHER" id="PTHR22600">
    <property type="entry name" value="BETA-HEXOSAMINIDASE"/>
    <property type="match status" value="1"/>
</dbReference>
<dbReference type="Gene3D" id="3.30.379.10">
    <property type="entry name" value="Chitobiase/beta-hexosaminidase domain 2-like"/>
    <property type="match status" value="1"/>
</dbReference>
<comment type="similarity">
    <text evidence="2">Belongs to the glycosyl hydrolase 20 family.</text>
</comment>
<evidence type="ECO:0000256" key="5">
    <source>
        <dbReference type="ARBA" id="ARBA00023295"/>
    </source>
</evidence>
<dbReference type="STRING" id="662367.SAMN05216167_10785"/>
<dbReference type="AlphaFoldDB" id="A0A1I1VE37"/>
<dbReference type="Pfam" id="PF00754">
    <property type="entry name" value="F5_F8_type_C"/>
    <property type="match status" value="1"/>
</dbReference>
<comment type="catalytic activity">
    <reaction evidence="1">
        <text>Hydrolysis of terminal non-reducing N-acetyl-D-hexosamine residues in N-acetyl-beta-D-hexosaminides.</text>
        <dbReference type="EC" id="3.2.1.52"/>
    </reaction>
</comment>
<dbReference type="GO" id="GO:0030203">
    <property type="term" value="P:glycosaminoglycan metabolic process"/>
    <property type="evidence" value="ECO:0007669"/>
    <property type="project" value="TreeGrafter"/>
</dbReference>
<dbReference type="GO" id="GO:0016020">
    <property type="term" value="C:membrane"/>
    <property type="evidence" value="ECO:0007669"/>
    <property type="project" value="TreeGrafter"/>
</dbReference>
<dbReference type="EC" id="3.2.1.52" evidence="3"/>
<keyword evidence="7" id="KW-0732">Signal</keyword>
<dbReference type="CDD" id="cd06563">
    <property type="entry name" value="GH20_chitobiase-like"/>
    <property type="match status" value="1"/>
</dbReference>
<dbReference type="SUPFAM" id="SSF49785">
    <property type="entry name" value="Galactose-binding domain-like"/>
    <property type="match status" value="1"/>
</dbReference>
<dbReference type="PRINTS" id="PR00738">
    <property type="entry name" value="GLHYDRLASE20"/>
</dbReference>
<gene>
    <name evidence="11" type="ORF">SAMN05216167_10785</name>
</gene>
<dbReference type="Gene3D" id="2.60.120.260">
    <property type="entry name" value="Galactose-binding domain-like"/>
    <property type="match status" value="1"/>
</dbReference>
<dbReference type="Gene3D" id="3.20.20.80">
    <property type="entry name" value="Glycosidases"/>
    <property type="match status" value="1"/>
</dbReference>
<dbReference type="OrthoDB" id="9763537at2"/>